<comment type="caution">
    <text evidence="3">The sequence shown here is derived from an EMBL/GenBank/DDBJ whole genome shotgun (WGS) entry which is preliminary data.</text>
</comment>
<protein>
    <submittedName>
        <fullName evidence="3">Uncharacterized protein</fullName>
    </submittedName>
</protein>
<proteinExistence type="predicted"/>
<dbReference type="STRING" id="1108045.GORHZ_125_00380"/>
<feature type="signal peptide" evidence="2">
    <location>
        <begin position="1"/>
        <end position="26"/>
    </location>
</feature>
<accession>K6VW70</accession>
<gene>
    <name evidence="3" type="ORF">GORHZ_125_00380</name>
</gene>
<feature type="region of interest" description="Disordered" evidence="1">
    <location>
        <begin position="35"/>
        <end position="80"/>
    </location>
</feature>
<evidence type="ECO:0000256" key="2">
    <source>
        <dbReference type="SAM" id="SignalP"/>
    </source>
</evidence>
<dbReference type="EMBL" id="BAHC01000125">
    <property type="protein sequence ID" value="GAB91155.1"/>
    <property type="molecule type" value="Genomic_DNA"/>
</dbReference>
<organism evidence="3 4">
    <name type="scientific">Gordonia rhizosphera NBRC 16068</name>
    <dbReference type="NCBI Taxonomy" id="1108045"/>
    <lineage>
        <taxon>Bacteria</taxon>
        <taxon>Bacillati</taxon>
        <taxon>Actinomycetota</taxon>
        <taxon>Actinomycetes</taxon>
        <taxon>Mycobacteriales</taxon>
        <taxon>Gordoniaceae</taxon>
        <taxon>Gordonia</taxon>
    </lineage>
</organism>
<dbReference type="OrthoDB" id="9553791at2"/>
<evidence type="ECO:0000313" key="3">
    <source>
        <dbReference type="EMBL" id="GAB91155.1"/>
    </source>
</evidence>
<evidence type="ECO:0000256" key="1">
    <source>
        <dbReference type="SAM" id="MobiDB-lite"/>
    </source>
</evidence>
<keyword evidence="4" id="KW-1185">Reference proteome</keyword>
<dbReference type="AlphaFoldDB" id="K6VW70"/>
<keyword evidence="2" id="KW-0732">Signal</keyword>
<dbReference type="RefSeq" id="WP_006334443.1">
    <property type="nucleotide sequence ID" value="NZ_BAHC01000125.1"/>
</dbReference>
<feature type="compositionally biased region" description="Polar residues" evidence="1">
    <location>
        <begin position="65"/>
        <end position="74"/>
    </location>
</feature>
<feature type="compositionally biased region" description="Pro residues" evidence="1">
    <location>
        <begin position="48"/>
        <end position="64"/>
    </location>
</feature>
<dbReference type="Proteomes" id="UP000008363">
    <property type="component" value="Unassembled WGS sequence"/>
</dbReference>
<sequence>MRTSRITSALAATGVALTLAAGPAAAAPTSFLDTLFGSLSGPEVGPSQPGPSNPGPSNPGPSNPETPSKPSTPTMPGASNGVATLSLTVSVWTGRKLGPDLYATGFEPRVKWSARDRANAEVKGDDCQIEVQFPGTSAPTYKSAECQGWRNFSSPRYKEAGRYSIVVIDRVSGAKSTSSFTIE</sequence>
<name>K6VW70_9ACTN</name>
<evidence type="ECO:0000313" key="4">
    <source>
        <dbReference type="Proteomes" id="UP000008363"/>
    </source>
</evidence>
<reference evidence="3 4" key="1">
    <citation type="submission" date="2012-08" db="EMBL/GenBank/DDBJ databases">
        <title>Whole genome shotgun sequence of Gordonia rhizosphera NBRC 16068.</title>
        <authorList>
            <person name="Takarada H."/>
            <person name="Isaki S."/>
            <person name="Hosoyama A."/>
            <person name="Tsuchikane K."/>
            <person name="Katsumata H."/>
            <person name="Baba S."/>
            <person name="Ohji S."/>
            <person name="Yamazaki S."/>
            <person name="Fujita N."/>
        </authorList>
    </citation>
    <scope>NUCLEOTIDE SEQUENCE [LARGE SCALE GENOMIC DNA]</scope>
    <source>
        <strain evidence="3 4">NBRC 16068</strain>
    </source>
</reference>
<dbReference type="eggNOG" id="ENOG5031VZT">
    <property type="taxonomic scope" value="Bacteria"/>
</dbReference>
<feature type="chain" id="PRO_5003899266" evidence="2">
    <location>
        <begin position="27"/>
        <end position="183"/>
    </location>
</feature>